<dbReference type="FunCoup" id="A0A1B4XJU1">
    <property type="interactions" value="357"/>
</dbReference>
<evidence type="ECO:0000313" key="15">
    <source>
        <dbReference type="Proteomes" id="UP000243180"/>
    </source>
</evidence>
<dbReference type="InParanoid" id="A0A1B4XJU1"/>
<dbReference type="HAMAP" id="MF_01393">
    <property type="entry name" value="ATP_synth_a_bact"/>
    <property type="match status" value="1"/>
</dbReference>
<keyword evidence="6 12" id="KW-0812">Transmembrane</keyword>
<accession>A0A1B4XJU1</accession>
<sequence>MSTGTATVTSTDYIIHHLTNLRQGEGLWQVNIDTLFFSIALGAVFLVIMGLAARRATSGVPGGLQNFAEILVEFVDRQVKDTFHGRNPVIAPLALTIFCWVFLWNLMDLVPVDVLPEFGKLLGVHYLRVVPSTDLNATFGLSLTVLLLIVFYSLKVKGPVGYAKELLTHPFGPYLFPANLLLNVVELLAKPISLALRLFGNLYAGEMIFILIALMYGAGWLLGPLAGVLQLGWAIFHLLIITLQAFIFMVLTIVYLSMAHEESH</sequence>
<proteinExistence type="inferred from homology"/>
<evidence type="ECO:0000256" key="12">
    <source>
        <dbReference type="HAMAP-Rule" id="MF_01393"/>
    </source>
</evidence>
<dbReference type="GO" id="GO:0042777">
    <property type="term" value="P:proton motive force-driven plasma membrane ATP synthesis"/>
    <property type="evidence" value="ECO:0007669"/>
    <property type="project" value="TreeGrafter"/>
</dbReference>
<keyword evidence="5 12" id="KW-0138">CF(0)</keyword>
<evidence type="ECO:0000256" key="13">
    <source>
        <dbReference type="RuleBase" id="RU000483"/>
    </source>
</evidence>
<feature type="transmembrane region" description="Helical" evidence="12">
    <location>
        <begin position="135"/>
        <end position="154"/>
    </location>
</feature>
<dbReference type="FunFam" id="1.20.120.220:FF:000002">
    <property type="entry name" value="ATP synthase subunit a"/>
    <property type="match status" value="1"/>
</dbReference>
<comment type="similarity">
    <text evidence="2 12 13">Belongs to the ATPase A chain family.</text>
</comment>
<dbReference type="PROSITE" id="PS00449">
    <property type="entry name" value="ATPASE_A"/>
    <property type="match status" value="1"/>
</dbReference>
<dbReference type="GO" id="GO:0046933">
    <property type="term" value="F:proton-transporting ATP synthase activity, rotational mechanism"/>
    <property type="evidence" value="ECO:0007669"/>
    <property type="project" value="UniProtKB-UniRule"/>
</dbReference>
<feature type="transmembrane region" description="Helical" evidence="12">
    <location>
        <begin position="202"/>
        <end position="222"/>
    </location>
</feature>
<dbReference type="SUPFAM" id="SSF81336">
    <property type="entry name" value="F1F0 ATP synthase subunit A"/>
    <property type="match status" value="1"/>
</dbReference>
<comment type="subcellular location">
    <subcellularLocation>
        <location evidence="12 13">Cell membrane</location>
        <topology evidence="12 13">Multi-pass membrane protein</topology>
    </subcellularLocation>
    <subcellularLocation>
        <location evidence="1">Membrane</location>
        <topology evidence="1">Multi-pass membrane protein</topology>
    </subcellularLocation>
</comment>
<evidence type="ECO:0000256" key="11">
    <source>
        <dbReference type="ARBA" id="ARBA00023310"/>
    </source>
</evidence>
<feature type="transmembrane region" description="Helical" evidence="12">
    <location>
        <begin position="89"/>
        <end position="107"/>
    </location>
</feature>
<keyword evidence="9 12" id="KW-0406">Ion transport</keyword>
<evidence type="ECO:0000256" key="7">
    <source>
        <dbReference type="ARBA" id="ARBA00022781"/>
    </source>
</evidence>
<reference evidence="14 15" key="1">
    <citation type="submission" date="2015-05" db="EMBL/GenBank/DDBJ databases">
        <title>Complete genome sequence of a sulfur-oxidizing gammaproteobacterium strain HA5.</title>
        <authorList>
            <person name="Miura A."/>
            <person name="Kojima H."/>
            <person name="Fukui M."/>
        </authorList>
    </citation>
    <scope>NUCLEOTIDE SEQUENCE [LARGE SCALE GENOMIC DNA]</scope>
    <source>
        <strain evidence="14 15">HA5</strain>
    </source>
</reference>
<organism evidence="14 15">
    <name type="scientific">Sulfuricaulis limicola</name>
    <dbReference type="NCBI Taxonomy" id="1620215"/>
    <lineage>
        <taxon>Bacteria</taxon>
        <taxon>Pseudomonadati</taxon>
        <taxon>Pseudomonadota</taxon>
        <taxon>Gammaproteobacteria</taxon>
        <taxon>Acidiferrobacterales</taxon>
        <taxon>Acidiferrobacteraceae</taxon>
        <taxon>Sulfuricaulis</taxon>
    </lineage>
</organism>
<dbReference type="Pfam" id="PF00119">
    <property type="entry name" value="ATP-synt_A"/>
    <property type="match status" value="1"/>
</dbReference>
<dbReference type="Proteomes" id="UP000243180">
    <property type="component" value="Chromosome"/>
</dbReference>
<dbReference type="InterPro" id="IPR045082">
    <property type="entry name" value="ATP_syn_F0_a_bact/chloroplast"/>
</dbReference>
<dbReference type="RefSeq" id="WP_096361754.1">
    <property type="nucleotide sequence ID" value="NZ_AP014879.1"/>
</dbReference>
<evidence type="ECO:0000256" key="10">
    <source>
        <dbReference type="ARBA" id="ARBA00023136"/>
    </source>
</evidence>
<dbReference type="CDD" id="cd00310">
    <property type="entry name" value="ATP-synt_Fo_a_6"/>
    <property type="match status" value="1"/>
</dbReference>
<dbReference type="InterPro" id="IPR035908">
    <property type="entry name" value="F0_ATP_A_sf"/>
</dbReference>
<evidence type="ECO:0000256" key="4">
    <source>
        <dbReference type="ARBA" id="ARBA00022475"/>
    </source>
</evidence>
<evidence type="ECO:0000256" key="2">
    <source>
        <dbReference type="ARBA" id="ARBA00006810"/>
    </source>
</evidence>
<evidence type="ECO:0000256" key="6">
    <source>
        <dbReference type="ARBA" id="ARBA00022692"/>
    </source>
</evidence>
<keyword evidence="15" id="KW-1185">Reference proteome</keyword>
<dbReference type="PRINTS" id="PR00123">
    <property type="entry name" value="ATPASEA"/>
</dbReference>
<keyword evidence="4 12" id="KW-1003">Cell membrane</keyword>
<dbReference type="PANTHER" id="PTHR42823:SF3">
    <property type="entry name" value="ATP SYNTHASE SUBUNIT A, CHLOROPLASTIC"/>
    <property type="match status" value="1"/>
</dbReference>
<dbReference type="KEGG" id="slim:SCL_2794"/>
<gene>
    <name evidence="12" type="primary">atpB</name>
    <name evidence="14" type="ORF">SCL_2794</name>
</gene>
<dbReference type="NCBIfam" id="TIGR01131">
    <property type="entry name" value="ATP_synt_6_or_A"/>
    <property type="match status" value="1"/>
</dbReference>
<feature type="transmembrane region" description="Helical" evidence="12">
    <location>
        <begin position="234"/>
        <end position="256"/>
    </location>
</feature>
<evidence type="ECO:0000256" key="8">
    <source>
        <dbReference type="ARBA" id="ARBA00022989"/>
    </source>
</evidence>
<evidence type="ECO:0000256" key="9">
    <source>
        <dbReference type="ARBA" id="ARBA00023065"/>
    </source>
</evidence>
<keyword evidence="3 12" id="KW-0813">Transport</keyword>
<dbReference type="PANTHER" id="PTHR42823">
    <property type="entry name" value="ATP SYNTHASE SUBUNIT A, CHLOROPLASTIC"/>
    <property type="match status" value="1"/>
</dbReference>
<dbReference type="InterPro" id="IPR023011">
    <property type="entry name" value="ATP_synth_F0_asu_AS"/>
</dbReference>
<keyword evidence="10 12" id="KW-0472">Membrane</keyword>
<keyword evidence="11 12" id="KW-0066">ATP synthesis</keyword>
<feature type="transmembrane region" description="Helical" evidence="12">
    <location>
        <begin position="35"/>
        <end position="53"/>
    </location>
</feature>
<evidence type="ECO:0000256" key="3">
    <source>
        <dbReference type="ARBA" id="ARBA00022448"/>
    </source>
</evidence>
<dbReference type="AlphaFoldDB" id="A0A1B4XJU1"/>
<evidence type="ECO:0000313" key="14">
    <source>
        <dbReference type="EMBL" id="BAV35071.1"/>
    </source>
</evidence>
<protein>
    <recommendedName>
        <fullName evidence="12 13">ATP synthase subunit a</fullName>
    </recommendedName>
    <alternativeName>
        <fullName evidence="12">ATP synthase F0 sector subunit a</fullName>
    </alternativeName>
    <alternativeName>
        <fullName evidence="12">F-ATPase subunit 6</fullName>
    </alternativeName>
</protein>
<dbReference type="InterPro" id="IPR000568">
    <property type="entry name" value="ATP_synth_F0_asu"/>
</dbReference>
<dbReference type="GO" id="GO:0045259">
    <property type="term" value="C:proton-transporting ATP synthase complex"/>
    <property type="evidence" value="ECO:0007669"/>
    <property type="project" value="UniProtKB-KW"/>
</dbReference>
<evidence type="ECO:0000256" key="1">
    <source>
        <dbReference type="ARBA" id="ARBA00004141"/>
    </source>
</evidence>
<name>A0A1B4XJU1_9GAMM</name>
<keyword evidence="8 12" id="KW-1133">Transmembrane helix</keyword>
<dbReference type="Gene3D" id="1.20.120.220">
    <property type="entry name" value="ATP synthase, F0 complex, subunit A"/>
    <property type="match status" value="1"/>
</dbReference>
<dbReference type="EMBL" id="AP014879">
    <property type="protein sequence ID" value="BAV35071.1"/>
    <property type="molecule type" value="Genomic_DNA"/>
</dbReference>
<dbReference type="GO" id="GO:0005886">
    <property type="term" value="C:plasma membrane"/>
    <property type="evidence" value="ECO:0007669"/>
    <property type="project" value="UniProtKB-SubCell"/>
</dbReference>
<dbReference type="NCBIfam" id="NF004477">
    <property type="entry name" value="PRK05815.1-1"/>
    <property type="match status" value="1"/>
</dbReference>
<evidence type="ECO:0000256" key="5">
    <source>
        <dbReference type="ARBA" id="ARBA00022547"/>
    </source>
</evidence>
<dbReference type="OrthoDB" id="9789241at2"/>
<comment type="function">
    <text evidence="12 13">Key component of the proton channel; it plays a direct role in the translocation of protons across the membrane.</text>
</comment>
<keyword evidence="7 12" id="KW-0375">Hydrogen ion transport</keyword>